<evidence type="ECO:0000256" key="1">
    <source>
        <dbReference type="SAM" id="Phobius"/>
    </source>
</evidence>
<dbReference type="PANTHER" id="PTHR20859">
    <property type="entry name" value="INTERFERON/INTERLEUKIN RECEPTOR"/>
    <property type="match status" value="1"/>
</dbReference>
<evidence type="ECO:0000313" key="5">
    <source>
        <dbReference type="Proteomes" id="UP000472277"/>
    </source>
</evidence>
<dbReference type="GO" id="GO:0005886">
    <property type="term" value="C:plasma membrane"/>
    <property type="evidence" value="ECO:0007669"/>
    <property type="project" value="TreeGrafter"/>
</dbReference>
<dbReference type="Ensembl" id="ENSSTUT00000118153.1">
    <property type="protein sequence ID" value="ENSSTUP00000110359.1"/>
    <property type="gene ID" value="ENSSTUG00000048958.1"/>
</dbReference>
<keyword evidence="1" id="KW-1133">Transmembrane helix</keyword>
<reference evidence="4" key="1">
    <citation type="submission" date="2025-08" db="UniProtKB">
        <authorList>
            <consortium name="Ensembl"/>
        </authorList>
    </citation>
    <scope>IDENTIFICATION</scope>
</reference>
<evidence type="ECO:0000259" key="3">
    <source>
        <dbReference type="PROSITE" id="PS50853"/>
    </source>
</evidence>
<evidence type="ECO:0000313" key="4">
    <source>
        <dbReference type="Ensembl" id="ENSSTUP00000110359.1"/>
    </source>
</evidence>
<sequence>MMAFHLLITLGFRFISAESLLPQPQNVEVVSYNMDAIVKWDAPLTSLKNLTYTAEYRMPSTAFFHTVCKATKEHRCDFGELPSCHGNYQFRVRIELEGNTSSWAKTPDFSLKKGTIIGPPNVTLVTKGGAIGAVEVNIQNPVLKISSLKEAYSNVEYNIRYWKKTDKKDVFESEMVTEQRVKLKSLEPNTRYCVQVQVYIPMPHNNTGQYSKAVCVMSTPNNTTTDRERRLSEGLVVSLVTVAVAFPLLLLVPWIIYKGKRFLHPKVKLPEHLKQHLIDSHQYPYLASQITSPLQEKYDQISALCEENPYNVLTDIPEDNLYHVDSGVSVEMPEYYNAVAENANFDMPYKNI</sequence>
<dbReference type="GeneID" id="115179698"/>
<dbReference type="Proteomes" id="UP000472277">
    <property type="component" value="Chromosome 39"/>
</dbReference>
<dbReference type="SUPFAM" id="SSF49265">
    <property type="entry name" value="Fibronectin type III"/>
    <property type="match status" value="2"/>
</dbReference>
<dbReference type="InterPro" id="IPR013783">
    <property type="entry name" value="Ig-like_fold"/>
</dbReference>
<keyword evidence="5" id="KW-1185">Reference proteome</keyword>
<dbReference type="InParanoid" id="A0A674ERC1"/>
<keyword evidence="1" id="KW-0812">Transmembrane</keyword>
<dbReference type="Pfam" id="PF01108">
    <property type="entry name" value="Tissue_fac"/>
    <property type="match status" value="1"/>
</dbReference>
<feature type="chain" id="PRO_5025364146" evidence="2">
    <location>
        <begin position="18"/>
        <end position="352"/>
    </location>
</feature>
<dbReference type="InterPro" id="IPR015373">
    <property type="entry name" value="Interferon/interleukin_rcp_dom"/>
</dbReference>
<protein>
    <submittedName>
        <fullName evidence="4">Interleukin-10 receptor subunit beta-like</fullName>
    </submittedName>
</protein>
<dbReference type="CDD" id="cd00063">
    <property type="entry name" value="FN3"/>
    <property type="match status" value="1"/>
</dbReference>
<dbReference type="GO" id="GO:0004896">
    <property type="term" value="F:cytokine receptor activity"/>
    <property type="evidence" value="ECO:0007669"/>
    <property type="project" value="TreeGrafter"/>
</dbReference>
<dbReference type="PROSITE" id="PS50853">
    <property type="entry name" value="FN3"/>
    <property type="match status" value="1"/>
</dbReference>
<keyword evidence="1" id="KW-0472">Membrane</keyword>
<accession>A0A674ERC1</accession>
<organism evidence="4 5">
    <name type="scientific">Salmo trutta</name>
    <name type="common">Brown trout</name>
    <dbReference type="NCBI Taxonomy" id="8032"/>
    <lineage>
        <taxon>Eukaryota</taxon>
        <taxon>Metazoa</taxon>
        <taxon>Chordata</taxon>
        <taxon>Craniata</taxon>
        <taxon>Vertebrata</taxon>
        <taxon>Euteleostomi</taxon>
        <taxon>Actinopterygii</taxon>
        <taxon>Neopterygii</taxon>
        <taxon>Teleostei</taxon>
        <taxon>Protacanthopterygii</taxon>
        <taxon>Salmoniformes</taxon>
        <taxon>Salmonidae</taxon>
        <taxon>Salmoninae</taxon>
        <taxon>Salmo</taxon>
    </lineage>
</organism>
<dbReference type="InterPro" id="IPR036116">
    <property type="entry name" value="FN3_sf"/>
</dbReference>
<dbReference type="InterPro" id="IPR003961">
    <property type="entry name" value="FN3_dom"/>
</dbReference>
<dbReference type="Gene3D" id="2.60.40.10">
    <property type="entry name" value="Immunoglobulins"/>
    <property type="match status" value="2"/>
</dbReference>
<dbReference type="KEGG" id="stru:115179698"/>
<dbReference type="InterPro" id="IPR050650">
    <property type="entry name" value="Type-II_Cytokine-TF_Rcpt"/>
</dbReference>
<evidence type="ECO:0000256" key="2">
    <source>
        <dbReference type="SAM" id="SignalP"/>
    </source>
</evidence>
<proteinExistence type="predicted"/>
<feature type="domain" description="Fibronectin type-III" evidence="3">
    <location>
        <begin position="118"/>
        <end position="222"/>
    </location>
</feature>
<feature type="transmembrane region" description="Helical" evidence="1">
    <location>
        <begin position="235"/>
        <end position="257"/>
    </location>
</feature>
<feature type="signal peptide" evidence="2">
    <location>
        <begin position="1"/>
        <end position="17"/>
    </location>
</feature>
<dbReference type="OrthoDB" id="8724082at2759"/>
<dbReference type="OMA" id="TFCPYEE"/>
<name>A0A674ERC1_SALTR</name>
<dbReference type="RefSeq" id="XP_029597240.1">
    <property type="nucleotide sequence ID" value="XM_029741380.1"/>
</dbReference>
<reference evidence="4" key="2">
    <citation type="submission" date="2025-09" db="UniProtKB">
        <authorList>
            <consortium name="Ensembl"/>
        </authorList>
    </citation>
    <scope>IDENTIFICATION</scope>
</reference>
<dbReference type="PANTHER" id="PTHR20859:SF46">
    <property type="entry name" value="INTERFERON GAMMA RECEPTOR 2"/>
    <property type="match status" value="1"/>
</dbReference>
<dbReference type="Pfam" id="PF09294">
    <property type="entry name" value="Interfer-bind"/>
    <property type="match status" value="1"/>
</dbReference>
<gene>
    <name evidence="4" type="primary">LOC115179698</name>
</gene>
<dbReference type="AlphaFoldDB" id="A0A674ERC1"/>
<dbReference type="GeneTree" id="ENSGT00940000158231"/>
<keyword evidence="2" id="KW-0732">Signal</keyword>